<dbReference type="SUPFAM" id="SSF117892">
    <property type="entry name" value="Band 7/SPFH domain"/>
    <property type="match status" value="1"/>
</dbReference>
<keyword evidence="10" id="KW-1185">Reference proteome</keyword>
<dbReference type="RefSeq" id="WP_068142830.1">
    <property type="nucleotide sequence ID" value="NZ_CP042914.1"/>
</dbReference>
<evidence type="ECO:0000256" key="4">
    <source>
        <dbReference type="ARBA" id="ARBA00022989"/>
    </source>
</evidence>
<feature type="domain" description="Band 7" evidence="8">
    <location>
        <begin position="25"/>
        <end position="206"/>
    </location>
</feature>
<dbReference type="NCBIfam" id="TIGR01932">
    <property type="entry name" value="hflC"/>
    <property type="match status" value="1"/>
</dbReference>
<dbReference type="GO" id="GO:0016020">
    <property type="term" value="C:membrane"/>
    <property type="evidence" value="ECO:0007669"/>
    <property type="project" value="UniProtKB-SubCell"/>
</dbReference>
<comment type="similarity">
    <text evidence="2 6">Belongs to the band 7/mec-2 family. HflC subfamily.</text>
</comment>
<comment type="function">
    <text evidence="6">HflC and HflK could regulate a protease.</text>
</comment>
<evidence type="ECO:0000313" key="10">
    <source>
        <dbReference type="Proteomes" id="UP000325286"/>
    </source>
</evidence>
<evidence type="ECO:0000256" key="3">
    <source>
        <dbReference type="ARBA" id="ARBA00022692"/>
    </source>
</evidence>
<keyword evidence="9" id="KW-0645">Protease</keyword>
<dbReference type="PANTHER" id="PTHR42911:SF1">
    <property type="entry name" value="MODULATOR OF FTSH PROTEASE HFLC"/>
    <property type="match status" value="1"/>
</dbReference>
<dbReference type="Gene3D" id="3.30.479.30">
    <property type="entry name" value="Band 7 domain"/>
    <property type="match status" value="1"/>
</dbReference>
<evidence type="ECO:0000256" key="7">
    <source>
        <dbReference type="SAM" id="Phobius"/>
    </source>
</evidence>
<dbReference type="GO" id="GO:0006508">
    <property type="term" value="P:proteolysis"/>
    <property type="evidence" value="ECO:0007669"/>
    <property type="project" value="UniProtKB-KW"/>
</dbReference>
<reference evidence="9 10" key="1">
    <citation type="submission" date="2019-08" db="EMBL/GenBank/DDBJ databases">
        <title>Deep-cultivation of Planctomycetes and their phenomic and genomic characterization uncovers novel biology.</title>
        <authorList>
            <person name="Wiegand S."/>
            <person name="Jogler M."/>
            <person name="Boedeker C."/>
            <person name="Pinto D."/>
            <person name="Vollmers J."/>
            <person name="Rivas-Marin E."/>
            <person name="Kohn T."/>
            <person name="Peeters S.H."/>
            <person name="Heuer A."/>
            <person name="Rast P."/>
            <person name="Oberbeckmann S."/>
            <person name="Bunk B."/>
            <person name="Jeske O."/>
            <person name="Meyerdierks A."/>
            <person name="Storesund J.E."/>
            <person name="Kallscheuer N."/>
            <person name="Luecker S."/>
            <person name="Lage O.M."/>
            <person name="Pohl T."/>
            <person name="Merkel B.J."/>
            <person name="Hornburger P."/>
            <person name="Mueller R.-W."/>
            <person name="Bruemmer F."/>
            <person name="Labrenz M."/>
            <person name="Spormann A.M."/>
            <person name="Op den Camp H."/>
            <person name="Overmann J."/>
            <person name="Amann R."/>
            <person name="Jetten M.S.M."/>
            <person name="Mascher T."/>
            <person name="Medema M.H."/>
            <person name="Devos D.P."/>
            <person name="Kaster A.-K."/>
            <person name="Ovreas L."/>
            <person name="Rohde M."/>
            <person name="Galperin M.Y."/>
            <person name="Jogler C."/>
        </authorList>
    </citation>
    <scope>NUCLEOTIDE SEQUENCE [LARGE SCALE GENOMIC DNA]</scope>
    <source>
        <strain evidence="9 10">UC8</strain>
    </source>
</reference>
<dbReference type="OrthoDB" id="9809197at2"/>
<dbReference type="AlphaFoldDB" id="A0A5B9QL69"/>
<dbReference type="EMBL" id="CP042914">
    <property type="protein sequence ID" value="QEG38759.1"/>
    <property type="molecule type" value="Genomic_DNA"/>
</dbReference>
<dbReference type="KEGG" id="rul:UC8_07170"/>
<dbReference type="Pfam" id="PF01145">
    <property type="entry name" value="Band_7"/>
    <property type="match status" value="1"/>
</dbReference>
<feature type="transmembrane region" description="Helical" evidence="7">
    <location>
        <begin position="12"/>
        <end position="30"/>
    </location>
</feature>
<name>A0A5B9QL69_9BACT</name>
<organism evidence="9 10">
    <name type="scientific">Roseimaritima ulvae</name>
    <dbReference type="NCBI Taxonomy" id="980254"/>
    <lineage>
        <taxon>Bacteria</taxon>
        <taxon>Pseudomonadati</taxon>
        <taxon>Planctomycetota</taxon>
        <taxon>Planctomycetia</taxon>
        <taxon>Pirellulales</taxon>
        <taxon>Pirellulaceae</taxon>
        <taxon>Roseimaritima</taxon>
    </lineage>
</organism>
<evidence type="ECO:0000256" key="1">
    <source>
        <dbReference type="ARBA" id="ARBA00004167"/>
    </source>
</evidence>
<evidence type="ECO:0000256" key="5">
    <source>
        <dbReference type="ARBA" id="ARBA00023136"/>
    </source>
</evidence>
<protein>
    <recommendedName>
        <fullName evidence="6">Protein HflC</fullName>
    </recommendedName>
</protein>
<comment type="subcellular location">
    <subcellularLocation>
        <location evidence="1">Membrane</location>
        <topology evidence="1">Single-pass membrane protein</topology>
    </subcellularLocation>
</comment>
<dbReference type="InterPro" id="IPR001107">
    <property type="entry name" value="Band_7"/>
</dbReference>
<dbReference type="CDD" id="cd03405">
    <property type="entry name" value="SPFH_HflC"/>
    <property type="match status" value="1"/>
</dbReference>
<keyword evidence="3 7" id="KW-0812">Transmembrane</keyword>
<dbReference type="InterPro" id="IPR010200">
    <property type="entry name" value="HflC"/>
</dbReference>
<dbReference type="PIRSF" id="PIRSF005651">
    <property type="entry name" value="HflC"/>
    <property type="match status" value="1"/>
</dbReference>
<keyword evidence="9" id="KW-0378">Hydrolase</keyword>
<keyword evidence="5 7" id="KW-0472">Membrane</keyword>
<dbReference type="PANTHER" id="PTHR42911">
    <property type="entry name" value="MODULATOR OF FTSH PROTEASE HFLC"/>
    <property type="match status" value="1"/>
</dbReference>
<keyword evidence="4 7" id="KW-1133">Transmembrane helix</keyword>
<dbReference type="InterPro" id="IPR036013">
    <property type="entry name" value="Band_7/SPFH_dom_sf"/>
</dbReference>
<evidence type="ECO:0000256" key="2">
    <source>
        <dbReference type="ARBA" id="ARBA00007862"/>
    </source>
</evidence>
<gene>
    <name evidence="9" type="primary">hflC</name>
    <name evidence="9" type="ORF">UC8_07170</name>
</gene>
<proteinExistence type="inferred from homology"/>
<evidence type="ECO:0000313" key="9">
    <source>
        <dbReference type="EMBL" id="QEG38759.1"/>
    </source>
</evidence>
<dbReference type="Proteomes" id="UP000325286">
    <property type="component" value="Chromosome"/>
</dbReference>
<sequence length="347" mass="39329">MQTSKQRNILRVLAALAIILLIMPFWVFVINERELAVVLRFGKPVREYVEPGVHFKVPFVETVRRLPKTLQYWGSQGEKIPDLPTRDDKKIELMPWAIWRINEPTSFVQRLRTEEVAEQRVRQITRSAIRDVISQYDLAELVRSTDRPIPKSSDYKTPAVAADVAPLDDAIDLPVDDATQIEIQHGRPKLIAEIKAKAQERLSQQVGADSGGRGIELLDVGISQIDFVESVRIKTFDRWIAERDSVSARNTNEGERLKQGIINEAKAEVERIEGEGQQKASEIKGAADAKVITRYAEAINTVGDFYTFQRTLEAYEKAIGQDSRMILTTDSQLLQLLKELPPVEDTQ</sequence>
<evidence type="ECO:0000259" key="8">
    <source>
        <dbReference type="SMART" id="SM00244"/>
    </source>
</evidence>
<dbReference type="GO" id="GO:0008233">
    <property type="term" value="F:peptidase activity"/>
    <property type="evidence" value="ECO:0007669"/>
    <property type="project" value="UniProtKB-KW"/>
</dbReference>
<dbReference type="SMART" id="SM00244">
    <property type="entry name" value="PHB"/>
    <property type="match status" value="1"/>
</dbReference>
<evidence type="ECO:0000256" key="6">
    <source>
        <dbReference type="PIRNR" id="PIRNR005651"/>
    </source>
</evidence>
<accession>A0A5B9QL69</accession>